<sequence>MNKKKQNLNQNKASDGIDVEFSRELADQNDLEANARANAADARQKRQSTQK</sequence>
<keyword evidence="5" id="KW-1185">Reference proteome</keyword>
<dbReference type="InterPro" id="IPR025435">
    <property type="entry name" value="YfhD-like"/>
</dbReference>
<evidence type="ECO:0000313" key="2">
    <source>
        <dbReference type="EMBL" id="KFN02047.1"/>
    </source>
</evidence>
<dbReference type="EMBL" id="QVOD01000014">
    <property type="protein sequence ID" value="RFT66451.1"/>
    <property type="molecule type" value="Genomic_DNA"/>
</dbReference>
<reference evidence="3 5" key="2">
    <citation type="submission" date="2018-08" db="EMBL/GenBank/DDBJ databases">
        <title>Bacillus clarus sp. nov. strain PS00077A.</title>
        <authorList>
            <person name="Mendez Acevedo M."/>
            <person name="Carroll L."/>
            <person name="Mukherjee M."/>
            <person name="Wiedmann M."/>
            <person name="Kovac J."/>
        </authorList>
    </citation>
    <scope>NUCLEOTIDE SEQUENCE [LARGE SCALE GENOMIC DNA]</scope>
    <source>
        <strain evidence="3 5">PS00077A</strain>
    </source>
</reference>
<evidence type="ECO:0000313" key="3">
    <source>
        <dbReference type="EMBL" id="RFT66451.1"/>
    </source>
</evidence>
<dbReference type="Proteomes" id="UP000029389">
    <property type="component" value="Unassembled WGS sequence"/>
</dbReference>
<comment type="caution">
    <text evidence="2">The sequence shown here is derived from an EMBL/GenBank/DDBJ whole genome shotgun (WGS) entry which is preliminary data.</text>
</comment>
<dbReference type="Proteomes" id="UP000264294">
    <property type="component" value="Unassembled WGS sequence"/>
</dbReference>
<name>A0A090YUW4_9BACI</name>
<gene>
    <name evidence="3" type="ORF">D0U04_13440</name>
    <name evidence="2" type="ORF">DJ93_434</name>
</gene>
<reference evidence="2 4" key="1">
    <citation type="submission" date="2014-04" db="EMBL/GenBank/DDBJ databases">
        <authorList>
            <person name="Bishop-Lilly K.A."/>
            <person name="Broomall S.M."/>
            <person name="Chain P.S."/>
            <person name="Chertkov O."/>
            <person name="Coyne S.R."/>
            <person name="Daligault H.E."/>
            <person name="Davenport K.W."/>
            <person name="Erkkila T."/>
            <person name="Frey K.G."/>
            <person name="Gibbons H.S."/>
            <person name="Gu W."/>
            <person name="Jaissle J."/>
            <person name="Johnson S.L."/>
            <person name="Koroleva G.I."/>
            <person name="Ladner J.T."/>
            <person name="Lo C.-C."/>
            <person name="Minogue T.D."/>
            <person name="Munk C."/>
            <person name="Palacios G.F."/>
            <person name="Redden C.L."/>
            <person name="Rosenzweig C.N."/>
            <person name="Scholz M.B."/>
            <person name="Teshima H."/>
            <person name="Xu Y."/>
        </authorList>
    </citation>
    <scope>NUCLEOTIDE SEQUENCE [LARGE SCALE GENOMIC DNA]</scope>
    <source>
        <strain evidence="2 4">BHP</strain>
    </source>
</reference>
<feature type="region of interest" description="Disordered" evidence="1">
    <location>
        <begin position="1"/>
        <end position="51"/>
    </location>
</feature>
<evidence type="ECO:0000313" key="5">
    <source>
        <dbReference type="Proteomes" id="UP000264294"/>
    </source>
</evidence>
<dbReference type="PATRIC" id="fig|1405.8.peg.606"/>
<dbReference type="AlphaFoldDB" id="A0A090YUW4"/>
<protein>
    <submittedName>
        <fullName evidence="3">YfhD family protein</fullName>
    </submittedName>
    <submittedName>
        <fullName evidence="2">YfhD-like family protein</fullName>
    </submittedName>
</protein>
<proteinExistence type="predicted"/>
<organism evidence="2 4">
    <name type="scientific">Bacillus clarus</name>
    <dbReference type="NCBI Taxonomy" id="2338372"/>
    <lineage>
        <taxon>Bacteria</taxon>
        <taxon>Bacillati</taxon>
        <taxon>Bacillota</taxon>
        <taxon>Bacilli</taxon>
        <taxon>Bacillales</taxon>
        <taxon>Bacillaceae</taxon>
        <taxon>Bacillus</taxon>
        <taxon>Bacillus cereus group</taxon>
    </lineage>
</organism>
<dbReference type="Pfam" id="PF14151">
    <property type="entry name" value="YfhD"/>
    <property type="match status" value="1"/>
</dbReference>
<accession>A0A090YUW4</accession>
<evidence type="ECO:0000256" key="1">
    <source>
        <dbReference type="SAM" id="MobiDB-lite"/>
    </source>
</evidence>
<evidence type="ECO:0000313" key="4">
    <source>
        <dbReference type="Proteomes" id="UP000029389"/>
    </source>
</evidence>
<dbReference type="RefSeq" id="WP_042979099.1">
    <property type="nucleotide sequence ID" value="NZ_JMQC01000008.1"/>
</dbReference>
<dbReference type="EMBL" id="JMQC01000008">
    <property type="protein sequence ID" value="KFN02047.1"/>
    <property type="molecule type" value="Genomic_DNA"/>
</dbReference>